<keyword evidence="9" id="KW-1185">Reference proteome</keyword>
<dbReference type="Pfam" id="PF05567">
    <property type="entry name" value="T4P_PilY1"/>
    <property type="match status" value="1"/>
</dbReference>
<evidence type="ECO:0000256" key="2">
    <source>
        <dbReference type="ARBA" id="ARBA00008387"/>
    </source>
</evidence>
<evidence type="ECO:0000256" key="3">
    <source>
        <dbReference type="ARBA" id="ARBA00022558"/>
    </source>
</evidence>
<dbReference type="GO" id="GO:0046872">
    <property type="term" value="F:metal ion binding"/>
    <property type="evidence" value="ECO:0007669"/>
    <property type="project" value="UniProtKB-KW"/>
</dbReference>
<comment type="caution">
    <text evidence="8">The sequence shown here is derived from an EMBL/GenBank/DDBJ whole genome shotgun (WGS) entry which is preliminary data.</text>
</comment>
<dbReference type="SUPFAM" id="SSF50998">
    <property type="entry name" value="Quinoprotein alcohol dehydrogenase-like"/>
    <property type="match status" value="1"/>
</dbReference>
<evidence type="ECO:0000259" key="7">
    <source>
        <dbReference type="Pfam" id="PF05567"/>
    </source>
</evidence>
<evidence type="ECO:0000313" key="8">
    <source>
        <dbReference type="EMBL" id="CDI03872.1"/>
    </source>
</evidence>
<feature type="domain" description="PilY1 beta-propeller" evidence="7">
    <location>
        <begin position="863"/>
        <end position="1217"/>
    </location>
</feature>
<dbReference type="GO" id="GO:0009289">
    <property type="term" value="C:pilus"/>
    <property type="evidence" value="ECO:0007669"/>
    <property type="project" value="UniProtKB-SubCell"/>
</dbReference>
<dbReference type="InterPro" id="IPR011047">
    <property type="entry name" value="Quinoprotein_ADH-like_sf"/>
</dbReference>
<name>W6M8E5_9GAMM</name>
<dbReference type="STRING" id="1400863.BN873_70020"/>
<dbReference type="OrthoDB" id="7156875at2"/>
<dbReference type="Proteomes" id="UP000035760">
    <property type="component" value="Unassembled WGS sequence"/>
</dbReference>
<evidence type="ECO:0000256" key="6">
    <source>
        <dbReference type="ARBA" id="ARBA00023263"/>
    </source>
</evidence>
<evidence type="ECO:0000256" key="5">
    <source>
        <dbReference type="ARBA" id="ARBA00022837"/>
    </source>
</evidence>
<protein>
    <submittedName>
        <fullName evidence="8">Tfp pilus assembly protein tip-associated adhesin</fullName>
    </submittedName>
</protein>
<proteinExistence type="inferred from homology"/>
<sequence>MKKYDSFLIALTLGMLLGSPVAHTLSISDTPLFLNISAPPAVLFNLSVEGPMGGPAYSGTYSDLEEYLGIFDANTCYTYNNSGVGAPNMTGRFEPVTSGVTSHSCSTGWSGNFLNWATMRSIDMMIWNLTGGNRVRDTAGASAETVLRAARKTGYFTSRTLTIPAGAAPVTGSQTINYTTDYGFTFASGDSYNIQVLVCKKATSPTSPRPESNCTAYTDNATTPNTYYKPEGLIQKNAEKMRFALTSYTLDSTQSRDGGVLRSNMKYVGPRKWDDTDRAWINNDAKEWWGTSPVTGASNAACNSPNPTTPGVLISNPELCNQDSNLNVPASKNLKSGVIAYINQFSDQGYKSYDPAGELFYESLNYFRNRGPTPEYSESDTANNRNLTAITRSNTDGRMGGFWFYNQNSEWKDPMVYSCQRNFIIGINDANPWLDKRLPGTYFTADKIDDDNNWRGTAACISSGACKVTAGDYGEPSRSDSINVTDLTNRVGALEGLNNLLWSASETPNYYSGIAVNGVSVTSTITDPIRGILWKKDAVGGSVAAVGGNGTFDNSCSAKTVTALGQVMGTCPYPTKQNSYYIAGLAYWANTQDIRPDLAGKQTINTFMIDSQEPQVGSNILDGPRNMLWLTGKYGGFVDKNNNGIPDLAEEWNKARDGIPDNYVFASNPKKLKTGLETAFSNITDLSATSNDASSSAVAANSTRLDLGSIIFQMKFSPGDWSGEVIAETLNKDGTINKVVWDSSYANPSSPSSPTLGRLTASGAATRQMFSWNPDTNTGSLFKCSGSSSGSTSWMDPTVTSVPDNVNCWLTSAQRTALRETSLVNPLPSDIYWDDLLKYLRGDPTNETDGSGRKSFRYRPVTLGDIVNSDPLFVGDENLGYDVLPETDGGGSIYAAYRFTTESRQKMLYVGANDGMLHAFDSTTGTELFTYVPNEVILDSSNTPRMKQLAALNYSHKFFVDGSPNFSDVYVSTNTGSAWKTYLVASQGAGGRAIFALDISAETSGTNIDKVVMSKDKVLWEFGPKSDPSTTTSKSSEIGYVLSQPAIVRLPNKRWAAIFGNGPGGSSGQAKLFVLYLDAKVSDTGKWELGKDYLVFDTDTTTSNTSITGNGLSGVSVAGDTFLTAQTVYAGDLLGRMWRFDLSGINATNITCSASASCGTGTKIFAAPASQPITTAPAVGSNSKCGLMIYFGTGKYYESGDQANTDLQTLYGIWDQPGRVLPLSRDDLYQYEIDNQGTTSGTDWRVIADNNSTKIKDLYAPSSTNGNPDVCKATKPDAPKKGGWFIDLKVKNTTVNTGERVTARTLLRHGRAIFTTLEPSKTFCEGGGKSWVMEMTAETGAPLSYGVFDINKDNIINSTVTATACGDCVVNSAGVPVLASGVSTGTMGIIKTPTVLTAGGLEYKLGSGSTTGELVVIKEKGATAPRASWRQLQ</sequence>
<keyword evidence="6" id="KW-0281">Fimbrium</keyword>
<evidence type="ECO:0000256" key="4">
    <source>
        <dbReference type="ARBA" id="ARBA00022723"/>
    </source>
</evidence>
<accession>W6M8E5</accession>
<reference evidence="8" key="1">
    <citation type="submission" date="2013-07" db="EMBL/GenBank/DDBJ databases">
        <authorList>
            <person name="McIlroy S."/>
        </authorList>
    </citation>
    <scope>NUCLEOTIDE SEQUENCE [LARGE SCALE GENOMIC DNA]</scope>
    <source>
        <strain evidence="8">Run_A_D11</strain>
    </source>
</reference>
<dbReference type="EMBL" id="CBTJ020000080">
    <property type="protein sequence ID" value="CDI03872.1"/>
    <property type="molecule type" value="Genomic_DNA"/>
</dbReference>
<organism evidence="8 9">
    <name type="scientific">Candidatus Competibacter denitrificans Run_A_D11</name>
    <dbReference type="NCBI Taxonomy" id="1400863"/>
    <lineage>
        <taxon>Bacteria</taxon>
        <taxon>Pseudomonadati</taxon>
        <taxon>Pseudomonadota</taxon>
        <taxon>Gammaproteobacteria</taxon>
        <taxon>Candidatus Competibacteraceae</taxon>
        <taxon>Candidatus Competibacter</taxon>
    </lineage>
</organism>
<keyword evidence="4" id="KW-0479">Metal-binding</keyword>
<gene>
    <name evidence="8" type="ORF">BN873_70020</name>
</gene>
<dbReference type="RefSeq" id="WP_082161312.1">
    <property type="nucleotide sequence ID" value="NZ_CBTJ020000080.1"/>
</dbReference>
<evidence type="ECO:0000313" key="9">
    <source>
        <dbReference type="Proteomes" id="UP000035760"/>
    </source>
</evidence>
<reference evidence="8" key="2">
    <citation type="submission" date="2014-03" db="EMBL/GenBank/DDBJ databases">
        <title>Candidatus Competibacter-lineage genomes retrieved from metagenomes reveal functional metabolic diversity.</title>
        <authorList>
            <person name="McIlroy S.J."/>
            <person name="Albertsen M."/>
            <person name="Andresen E.K."/>
            <person name="Saunders A.M."/>
            <person name="Kristiansen R."/>
            <person name="Stokholm-Bjerregaard M."/>
            <person name="Nielsen K.L."/>
            <person name="Nielsen P.H."/>
        </authorList>
    </citation>
    <scope>NUCLEOTIDE SEQUENCE</scope>
    <source>
        <strain evidence="8">Run_A_D11</strain>
    </source>
</reference>
<keyword evidence="5" id="KW-0106">Calcium</keyword>
<keyword evidence="3" id="KW-1029">Fimbrium biogenesis</keyword>
<comment type="subcellular location">
    <subcellularLocation>
        <location evidence="1">Fimbrium</location>
    </subcellularLocation>
</comment>
<evidence type="ECO:0000256" key="1">
    <source>
        <dbReference type="ARBA" id="ARBA00004561"/>
    </source>
</evidence>
<dbReference type="InterPro" id="IPR008707">
    <property type="entry name" value="B-propeller_PilY1"/>
</dbReference>
<comment type="similarity">
    <text evidence="2">Belongs to the PilY1 family.</text>
</comment>